<feature type="region of interest" description="Disordered" evidence="7">
    <location>
        <begin position="461"/>
        <end position="498"/>
    </location>
</feature>
<feature type="compositionally biased region" description="Polar residues" evidence="7">
    <location>
        <begin position="102"/>
        <end position="124"/>
    </location>
</feature>
<evidence type="ECO:0000259" key="9">
    <source>
        <dbReference type="Pfam" id="PF15624"/>
    </source>
</evidence>
<comment type="subcellular location">
    <subcellularLocation>
        <location evidence="1">Nucleus</location>
    </subcellularLocation>
</comment>
<feature type="domain" description="Mif2 N-terminal" evidence="9">
    <location>
        <begin position="19"/>
        <end position="151"/>
    </location>
</feature>
<feature type="region of interest" description="Disordered" evidence="7">
    <location>
        <begin position="39"/>
        <end position="413"/>
    </location>
</feature>
<evidence type="ECO:0000259" key="8">
    <source>
        <dbReference type="Pfam" id="PF11699"/>
    </source>
</evidence>
<reference evidence="10" key="1">
    <citation type="journal article" date="2021" name="IMA Fungus">
        <title>Genomic characterization of three marine fungi, including Emericellopsis atlantica sp. nov. with signatures of a generalist lifestyle and marine biomass degradation.</title>
        <authorList>
            <person name="Hagestad O.C."/>
            <person name="Hou L."/>
            <person name="Andersen J.H."/>
            <person name="Hansen E.H."/>
            <person name="Altermark B."/>
            <person name="Li C."/>
            <person name="Kuhnert E."/>
            <person name="Cox R.J."/>
            <person name="Crous P.W."/>
            <person name="Spatafora J.W."/>
            <person name="Lail K."/>
            <person name="Amirebrahimi M."/>
            <person name="Lipzen A."/>
            <person name="Pangilinan J."/>
            <person name="Andreopoulos W."/>
            <person name="Hayes R.D."/>
            <person name="Ng V."/>
            <person name="Grigoriev I.V."/>
            <person name="Jackson S.A."/>
            <person name="Sutton T.D.S."/>
            <person name="Dobson A.D.W."/>
            <person name="Rama T."/>
        </authorList>
    </citation>
    <scope>NUCLEOTIDE SEQUENCE</scope>
    <source>
        <strain evidence="10">TS7</strain>
    </source>
</reference>
<feature type="compositionally biased region" description="Acidic residues" evidence="7">
    <location>
        <begin position="215"/>
        <end position="235"/>
    </location>
</feature>
<dbReference type="InterPro" id="IPR017956">
    <property type="entry name" value="AT_hook_DNA-bd_motif"/>
</dbReference>
<dbReference type="PANTHER" id="PTHR16684">
    <property type="entry name" value="CENTROMERE PROTEIN C"/>
    <property type="match status" value="1"/>
</dbReference>
<dbReference type="GeneID" id="70297149"/>
<dbReference type="InterPro" id="IPR011051">
    <property type="entry name" value="RmlC_Cupin_sf"/>
</dbReference>
<evidence type="ECO:0000313" key="11">
    <source>
        <dbReference type="Proteomes" id="UP000887229"/>
    </source>
</evidence>
<evidence type="ECO:0000256" key="3">
    <source>
        <dbReference type="ARBA" id="ARBA00023125"/>
    </source>
</evidence>
<feature type="compositionally biased region" description="Acidic residues" evidence="7">
    <location>
        <begin position="172"/>
        <end position="187"/>
    </location>
</feature>
<dbReference type="FunFam" id="2.60.120.10:FF:000033">
    <property type="entry name" value="Centromere protein C 1"/>
    <property type="match status" value="1"/>
</dbReference>
<feature type="compositionally biased region" description="Basic residues" evidence="7">
    <location>
        <begin position="357"/>
        <end position="369"/>
    </location>
</feature>
<dbReference type="PANTHER" id="PTHR16684:SF11">
    <property type="entry name" value="CENTROMERE PROTEIN C"/>
    <property type="match status" value="1"/>
</dbReference>
<evidence type="ECO:0000256" key="2">
    <source>
        <dbReference type="ARBA" id="ARBA00010291"/>
    </source>
</evidence>
<dbReference type="CDD" id="cd06993">
    <property type="entry name" value="cupin_CENP-C_C"/>
    <property type="match status" value="1"/>
</dbReference>
<comment type="function">
    <text evidence="5">Component of the kinetochore, a multiprotein complex that assembles on centromeric DNA and attaches chromosomes to spindle microtubules, mediating chromosome segregation and sister chromatid segregation during meiosis and mitosis. Component of the inner kinetochore constitutive centromere-associated network (CCAN), which serves as a structural platform for outer kinetochore assembly.</text>
</comment>
<dbReference type="InterPro" id="IPR014710">
    <property type="entry name" value="RmlC-like_jellyroll"/>
</dbReference>
<feature type="compositionally biased region" description="Basic residues" evidence="7">
    <location>
        <begin position="469"/>
        <end position="481"/>
    </location>
</feature>
<evidence type="ECO:0000256" key="1">
    <source>
        <dbReference type="ARBA" id="ARBA00004123"/>
    </source>
</evidence>
<sequence length="659" mass="71874">MAPRGRRAGGEGSESQAFHELGVRGRTLKCLTFFAPRKTGVALPNTGEVDAQGMQPLDALFSSPTKQPAQANGVDDDDEDDESGSEAMSIETSAGPGPRTLLKNQRNAQYPISQDRSPLKTTLRSPARRNLHMSSPIAEDRDVTVTRRINFPSAAKRSKTNGTNGAAAAEMAEQEAAIDENNDDMDMIENGLDAQHEDDGSDGDLGEDNLHDVEEVSQVEDEDEADPEPEPEPEVEPVKQAPAKAARGRGRPKATPAAQVEDQPTPEATQPTSSEKKKRGRPSKKSKEAAVPEAPPAPKSTAGRKKRPPLSGDEDGDQEPPVGDSPRAKRQKTRQEPPAPAASKPPPKSSSSTAPKAKSRGRPPGRKPKAANAGGEDAGEASLLDLQKGPPMPKRRGLMSVKRDPDAILQTRSGRHTYRPLSWWEGERAIEEDVQQPDIFRKKDQDGFVLKSMKEIVRVHEDEPEPTKRWRGSKSGRKPAAKARAASVKEQDDAEPLEDWETNEGRIVSEVIAWDPEYETQPPGDEEPVDISEEEIAISGEAVQTREIRDATFKFAKTLTMPFMGAGIVDLPPGAVKRPKNSRKMHMVFFVHTGKVSVAVNETEFAISAGGQWFVPRGNYYTIRNEYSQPARIFFAQGCEPSSTLQQADMSQSMLMTDS</sequence>
<feature type="compositionally biased region" description="Pro residues" evidence="7">
    <location>
        <begin position="337"/>
        <end position="348"/>
    </location>
</feature>
<dbReference type="Gene3D" id="2.60.120.10">
    <property type="entry name" value="Jelly Rolls"/>
    <property type="match status" value="1"/>
</dbReference>
<comment type="caution">
    <text evidence="10">The sequence shown here is derived from an EMBL/GenBank/DDBJ whole genome shotgun (WGS) entry which is preliminary data.</text>
</comment>
<dbReference type="GO" id="GO:0000776">
    <property type="term" value="C:kinetochore"/>
    <property type="evidence" value="ECO:0007669"/>
    <property type="project" value="InterPro"/>
</dbReference>
<evidence type="ECO:0000256" key="4">
    <source>
        <dbReference type="ARBA" id="ARBA00023242"/>
    </source>
</evidence>
<dbReference type="RefSeq" id="XP_046121342.1">
    <property type="nucleotide sequence ID" value="XM_046266246.1"/>
</dbReference>
<dbReference type="PRINTS" id="PR00929">
    <property type="entry name" value="ATHOOK"/>
</dbReference>
<accession>A0A9P7ZTN4</accession>
<dbReference type="GO" id="GO:0051455">
    <property type="term" value="P:spindle attachment to meiosis I kinetochore"/>
    <property type="evidence" value="ECO:0007669"/>
    <property type="project" value="TreeGrafter"/>
</dbReference>
<dbReference type="InterPro" id="IPR028386">
    <property type="entry name" value="CENP-C/Mif2/cnp3"/>
</dbReference>
<comment type="similarity">
    <text evidence="2">Belongs to the CENP-C/MIF2 family.</text>
</comment>
<dbReference type="AlphaFoldDB" id="A0A9P7ZTN4"/>
<dbReference type="GO" id="GO:0051315">
    <property type="term" value="P:attachment of mitotic spindle microtubules to kinetochore"/>
    <property type="evidence" value="ECO:0007669"/>
    <property type="project" value="TreeGrafter"/>
</dbReference>
<organism evidence="10 11">
    <name type="scientific">Emericellopsis atlantica</name>
    <dbReference type="NCBI Taxonomy" id="2614577"/>
    <lineage>
        <taxon>Eukaryota</taxon>
        <taxon>Fungi</taxon>
        <taxon>Dikarya</taxon>
        <taxon>Ascomycota</taxon>
        <taxon>Pezizomycotina</taxon>
        <taxon>Sordariomycetes</taxon>
        <taxon>Hypocreomycetidae</taxon>
        <taxon>Hypocreales</taxon>
        <taxon>Bionectriaceae</taxon>
        <taxon>Emericellopsis</taxon>
    </lineage>
</organism>
<feature type="domain" description="Mif2/CENP-C cupin" evidence="8">
    <location>
        <begin position="553"/>
        <end position="637"/>
    </location>
</feature>
<dbReference type="EMBL" id="MU251245">
    <property type="protein sequence ID" value="KAG9257418.1"/>
    <property type="molecule type" value="Genomic_DNA"/>
</dbReference>
<gene>
    <name evidence="10" type="ORF">F5Z01DRAFT_694641</name>
</gene>
<dbReference type="OrthoDB" id="1939643at2759"/>
<dbReference type="Pfam" id="PF15624">
    <property type="entry name" value="Mif2_N"/>
    <property type="match status" value="1"/>
</dbReference>
<dbReference type="GO" id="GO:0051382">
    <property type="term" value="P:kinetochore assembly"/>
    <property type="evidence" value="ECO:0007669"/>
    <property type="project" value="InterPro"/>
</dbReference>
<protein>
    <recommendedName>
        <fullName evidence="6">CENP-C homolog</fullName>
    </recommendedName>
</protein>
<keyword evidence="4" id="KW-0539">Nucleus</keyword>
<dbReference type="InterPro" id="IPR025974">
    <property type="entry name" value="Mif2/CENP-C_cupin"/>
</dbReference>
<feature type="region of interest" description="Disordered" evidence="7">
    <location>
        <begin position="1"/>
        <end position="21"/>
    </location>
</feature>
<dbReference type="SUPFAM" id="SSF51182">
    <property type="entry name" value="RmlC-like cupins"/>
    <property type="match status" value="1"/>
</dbReference>
<evidence type="ECO:0000256" key="5">
    <source>
        <dbReference type="ARBA" id="ARBA00057947"/>
    </source>
</evidence>
<keyword evidence="11" id="KW-1185">Reference proteome</keyword>
<dbReference type="GO" id="GO:0019237">
    <property type="term" value="F:centromeric DNA binding"/>
    <property type="evidence" value="ECO:0007669"/>
    <property type="project" value="InterPro"/>
</dbReference>
<keyword evidence="3" id="KW-0238">DNA-binding</keyword>
<feature type="compositionally biased region" description="Acidic residues" evidence="7">
    <location>
        <begin position="74"/>
        <end position="84"/>
    </location>
</feature>
<dbReference type="Pfam" id="PF11699">
    <property type="entry name" value="CENP-C_C"/>
    <property type="match status" value="1"/>
</dbReference>
<dbReference type="Proteomes" id="UP000887229">
    <property type="component" value="Unassembled WGS sequence"/>
</dbReference>
<evidence type="ECO:0000313" key="10">
    <source>
        <dbReference type="EMBL" id="KAG9257418.1"/>
    </source>
</evidence>
<evidence type="ECO:0000256" key="6">
    <source>
        <dbReference type="ARBA" id="ARBA00075033"/>
    </source>
</evidence>
<proteinExistence type="inferred from homology"/>
<evidence type="ECO:0000256" key="7">
    <source>
        <dbReference type="SAM" id="MobiDB-lite"/>
    </source>
</evidence>
<dbReference type="InterPro" id="IPR028929">
    <property type="entry name" value="Mif2_N"/>
</dbReference>
<dbReference type="GO" id="GO:0005634">
    <property type="term" value="C:nucleus"/>
    <property type="evidence" value="ECO:0007669"/>
    <property type="project" value="UniProtKB-SubCell"/>
</dbReference>
<name>A0A9P7ZTN4_9HYPO</name>